<organism evidence="1 2">
    <name type="scientific">Brassica cretica</name>
    <name type="common">Mustard</name>
    <dbReference type="NCBI Taxonomy" id="69181"/>
    <lineage>
        <taxon>Eukaryota</taxon>
        <taxon>Viridiplantae</taxon>
        <taxon>Streptophyta</taxon>
        <taxon>Embryophyta</taxon>
        <taxon>Tracheophyta</taxon>
        <taxon>Spermatophyta</taxon>
        <taxon>Magnoliopsida</taxon>
        <taxon>eudicotyledons</taxon>
        <taxon>Gunneridae</taxon>
        <taxon>Pentapetalae</taxon>
        <taxon>rosids</taxon>
        <taxon>malvids</taxon>
        <taxon>Brassicales</taxon>
        <taxon>Brassicaceae</taxon>
        <taxon>Brassiceae</taxon>
        <taxon>Brassica</taxon>
    </lineage>
</organism>
<protein>
    <submittedName>
        <fullName evidence="1">Uncharacterized protein</fullName>
    </submittedName>
</protein>
<evidence type="ECO:0000313" key="1">
    <source>
        <dbReference type="EMBL" id="KAF2606928.1"/>
    </source>
</evidence>
<comment type="caution">
    <text evidence="1">The sequence shown here is derived from an EMBL/GenBank/DDBJ whole genome shotgun (WGS) entry which is preliminary data.</text>
</comment>
<gene>
    <name evidence="1" type="ORF">F2Q68_00043774</name>
</gene>
<evidence type="ECO:0000313" key="2">
    <source>
        <dbReference type="Proteomes" id="UP000712281"/>
    </source>
</evidence>
<dbReference type="Proteomes" id="UP000712281">
    <property type="component" value="Unassembled WGS sequence"/>
</dbReference>
<dbReference type="AlphaFoldDB" id="A0A8S9LN24"/>
<dbReference type="EMBL" id="QGKW02000276">
    <property type="protein sequence ID" value="KAF2606928.1"/>
    <property type="molecule type" value="Genomic_DNA"/>
</dbReference>
<sequence length="112" mass="12779">MTLLLVVIFADDMFDSSKLRRIREPPLATVPLLHSLFHRSFCYSRLFSPYWKIKCRFWPLPPKANWVYSSWVVEVLLFLGAPGNTLRLEEPGQSLSGSISAPRRKAICAGGR</sequence>
<accession>A0A8S9LN24</accession>
<name>A0A8S9LN24_BRACR</name>
<proteinExistence type="predicted"/>
<reference evidence="1" key="1">
    <citation type="submission" date="2019-12" db="EMBL/GenBank/DDBJ databases">
        <title>Genome sequencing and annotation of Brassica cretica.</title>
        <authorList>
            <person name="Studholme D.J."/>
            <person name="Sarris P.F."/>
        </authorList>
    </citation>
    <scope>NUCLEOTIDE SEQUENCE</scope>
    <source>
        <strain evidence="1">PFS-001/15</strain>
        <tissue evidence="1">Leaf</tissue>
    </source>
</reference>